<dbReference type="InParanoid" id="A0A2H3DEP2"/>
<proteinExistence type="predicted"/>
<evidence type="ECO:0000313" key="2">
    <source>
        <dbReference type="Proteomes" id="UP000217790"/>
    </source>
</evidence>
<protein>
    <submittedName>
        <fullName evidence="1">Uncharacterized protein</fullName>
    </submittedName>
</protein>
<keyword evidence="2" id="KW-1185">Reference proteome</keyword>
<accession>A0A2H3DEP2</accession>
<dbReference type="AlphaFoldDB" id="A0A2H3DEP2"/>
<reference evidence="2" key="1">
    <citation type="journal article" date="2017" name="Nat. Ecol. Evol.">
        <title>Genome expansion and lineage-specific genetic innovations in the forest pathogenic fungi Armillaria.</title>
        <authorList>
            <person name="Sipos G."/>
            <person name="Prasanna A.N."/>
            <person name="Walter M.C."/>
            <person name="O'Connor E."/>
            <person name="Balint B."/>
            <person name="Krizsan K."/>
            <person name="Kiss B."/>
            <person name="Hess J."/>
            <person name="Varga T."/>
            <person name="Slot J."/>
            <person name="Riley R."/>
            <person name="Boka B."/>
            <person name="Rigling D."/>
            <person name="Barry K."/>
            <person name="Lee J."/>
            <person name="Mihaltcheva S."/>
            <person name="LaButti K."/>
            <person name="Lipzen A."/>
            <person name="Waldron R."/>
            <person name="Moloney N.M."/>
            <person name="Sperisen C."/>
            <person name="Kredics L."/>
            <person name="Vagvoelgyi C."/>
            <person name="Patrignani A."/>
            <person name="Fitzpatrick D."/>
            <person name="Nagy I."/>
            <person name="Doyle S."/>
            <person name="Anderson J.B."/>
            <person name="Grigoriev I.V."/>
            <person name="Gueldener U."/>
            <person name="Muensterkoetter M."/>
            <person name="Nagy L.G."/>
        </authorList>
    </citation>
    <scope>NUCLEOTIDE SEQUENCE [LARGE SCALE GENOMIC DNA]</scope>
    <source>
        <strain evidence="2">Ar21-2</strain>
    </source>
</reference>
<evidence type="ECO:0000313" key="1">
    <source>
        <dbReference type="EMBL" id="PBK93691.1"/>
    </source>
</evidence>
<dbReference type="EMBL" id="KZ293656">
    <property type="protein sequence ID" value="PBK93691.1"/>
    <property type="molecule type" value="Genomic_DNA"/>
</dbReference>
<dbReference type="OrthoDB" id="124582at2759"/>
<sequence>MNDFKRSYCKFNFNGRKCLQSTLTPTLNLIVDGFGYIGLPPMTHISSHNDEETIVDADVRNTWEISIGADKITTKNLDWQTFLGALGVAAGYSTRVRVIKTAILSSTFLLQFVVLRPCSANPETIRDALVHGG</sequence>
<organism evidence="1 2">
    <name type="scientific">Armillaria gallica</name>
    <name type="common">Bulbous honey fungus</name>
    <name type="synonym">Armillaria bulbosa</name>
    <dbReference type="NCBI Taxonomy" id="47427"/>
    <lineage>
        <taxon>Eukaryota</taxon>
        <taxon>Fungi</taxon>
        <taxon>Dikarya</taxon>
        <taxon>Basidiomycota</taxon>
        <taxon>Agaricomycotina</taxon>
        <taxon>Agaricomycetes</taxon>
        <taxon>Agaricomycetidae</taxon>
        <taxon>Agaricales</taxon>
        <taxon>Marasmiineae</taxon>
        <taxon>Physalacriaceae</taxon>
        <taxon>Armillaria</taxon>
    </lineage>
</organism>
<gene>
    <name evidence="1" type="ORF">ARMGADRAFT_1079981</name>
</gene>
<dbReference type="Proteomes" id="UP000217790">
    <property type="component" value="Unassembled WGS sequence"/>
</dbReference>
<name>A0A2H3DEP2_ARMGA</name>